<proteinExistence type="predicted"/>
<dbReference type="AlphaFoldDB" id="A0A9W9YAE2"/>
<name>A0A9W9YAE2_9CNID</name>
<gene>
    <name evidence="1" type="ORF">OS493_024473</name>
</gene>
<feature type="non-terminal residue" evidence="1">
    <location>
        <position position="1"/>
    </location>
</feature>
<comment type="caution">
    <text evidence="1">The sequence shown here is derived from an EMBL/GenBank/DDBJ whole genome shotgun (WGS) entry which is preliminary data.</text>
</comment>
<sequence length="54" mass="6094">SINQYDAVLGHRLHQNGGIPGRRGMRTCFIVQFVGHRLHQNDRIPGRRGMIVAS</sequence>
<evidence type="ECO:0000313" key="2">
    <source>
        <dbReference type="Proteomes" id="UP001163046"/>
    </source>
</evidence>
<dbReference type="Proteomes" id="UP001163046">
    <property type="component" value="Unassembled WGS sequence"/>
</dbReference>
<keyword evidence="2" id="KW-1185">Reference proteome</keyword>
<protein>
    <submittedName>
        <fullName evidence="1">Uncharacterized protein</fullName>
    </submittedName>
</protein>
<accession>A0A9W9YAE2</accession>
<dbReference type="EMBL" id="MU827796">
    <property type="protein sequence ID" value="KAJ7328557.1"/>
    <property type="molecule type" value="Genomic_DNA"/>
</dbReference>
<organism evidence="1 2">
    <name type="scientific">Desmophyllum pertusum</name>
    <dbReference type="NCBI Taxonomy" id="174260"/>
    <lineage>
        <taxon>Eukaryota</taxon>
        <taxon>Metazoa</taxon>
        <taxon>Cnidaria</taxon>
        <taxon>Anthozoa</taxon>
        <taxon>Hexacorallia</taxon>
        <taxon>Scleractinia</taxon>
        <taxon>Caryophylliina</taxon>
        <taxon>Caryophylliidae</taxon>
        <taxon>Desmophyllum</taxon>
    </lineage>
</organism>
<reference evidence="1" key="1">
    <citation type="submission" date="2023-01" db="EMBL/GenBank/DDBJ databases">
        <title>Genome assembly of the deep-sea coral Lophelia pertusa.</title>
        <authorList>
            <person name="Herrera S."/>
            <person name="Cordes E."/>
        </authorList>
    </citation>
    <scope>NUCLEOTIDE SEQUENCE</scope>
    <source>
        <strain evidence="1">USNM1676648</strain>
        <tissue evidence="1">Polyp</tissue>
    </source>
</reference>
<evidence type="ECO:0000313" key="1">
    <source>
        <dbReference type="EMBL" id="KAJ7328557.1"/>
    </source>
</evidence>